<sequence>MVCSCGREGFSLPKPFRHDDKSLRSKAVMHRYCIWSYQKVQSREKMEQGRVSIFGRHFRMVACRCSQGPVPGNPNIDRHQEDVHTVEATKRPVAAETGFAGRHTRGIVAPVGLQCTPVNDNRELWLRFEPHLGDPLAHLASTAANSQSTRRPNHMPLAAFRTPPHKALDDKSARVPTTIPIPMIQHIKNRRRQQHRRSLPHRLWPAATAVSSINAV</sequence>
<protein>
    <submittedName>
        <fullName evidence="1">Uncharacterized protein</fullName>
    </submittedName>
</protein>
<dbReference type="Proteomes" id="UP001302126">
    <property type="component" value="Unassembled WGS sequence"/>
</dbReference>
<evidence type="ECO:0000313" key="2">
    <source>
        <dbReference type="Proteomes" id="UP001302126"/>
    </source>
</evidence>
<gene>
    <name evidence="1" type="ORF">QBC35DRAFT_476647</name>
</gene>
<dbReference type="AlphaFoldDB" id="A0AAN6WNK7"/>
<organism evidence="1 2">
    <name type="scientific">Podospora australis</name>
    <dbReference type="NCBI Taxonomy" id="1536484"/>
    <lineage>
        <taxon>Eukaryota</taxon>
        <taxon>Fungi</taxon>
        <taxon>Dikarya</taxon>
        <taxon>Ascomycota</taxon>
        <taxon>Pezizomycotina</taxon>
        <taxon>Sordariomycetes</taxon>
        <taxon>Sordariomycetidae</taxon>
        <taxon>Sordariales</taxon>
        <taxon>Podosporaceae</taxon>
        <taxon>Podospora</taxon>
    </lineage>
</organism>
<dbReference type="EMBL" id="MU864461">
    <property type="protein sequence ID" value="KAK4185111.1"/>
    <property type="molecule type" value="Genomic_DNA"/>
</dbReference>
<accession>A0AAN6WNK7</accession>
<evidence type="ECO:0000313" key="1">
    <source>
        <dbReference type="EMBL" id="KAK4185111.1"/>
    </source>
</evidence>
<reference evidence="1" key="2">
    <citation type="submission" date="2023-05" db="EMBL/GenBank/DDBJ databases">
        <authorList>
            <consortium name="Lawrence Berkeley National Laboratory"/>
            <person name="Steindorff A."/>
            <person name="Hensen N."/>
            <person name="Bonometti L."/>
            <person name="Westerberg I."/>
            <person name="Brannstrom I.O."/>
            <person name="Guillou S."/>
            <person name="Cros-Aarteil S."/>
            <person name="Calhoun S."/>
            <person name="Haridas S."/>
            <person name="Kuo A."/>
            <person name="Mondo S."/>
            <person name="Pangilinan J."/>
            <person name="Riley R."/>
            <person name="Labutti K."/>
            <person name="Andreopoulos B."/>
            <person name="Lipzen A."/>
            <person name="Chen C."/>
            <person name="Yanf M."/>
            <person name="Daum C."/>
            <person name="Ng V."/>
            <person name="Clum A."/>
            <person name="Ohm R."/>
            <person name="Martin F."/>
            <person name="Silar P."/>
            <person name="Natvig D."/>
            <person name="Lalanne C."/>
            <person name="Gautier V."/>
            <person name="Ament-Velasquez S.L."/>
            <person name="Kruys A."/>
            <person name="Hutchinson M.I."/>
            <person name="Powell A.J."/>
            <person name="Barry K."/>
            <person name="Miller A.N."/>
            <person name="Grigoriev I.V."/>
            <person name="Debuchy R."/>
            <person name="Gladieux P."/>
            <person name="Thoren M.H."/>
            <person name="Johannesson H."/>
        </authorList>
    </citation>
    <scope>NUCLEOTIDE SEQUENCE</scope>
    <source>
        <strain evidence="1">PSN309</strain>
    </source>
</reference>
<keyword evidence="2" id="KW-1185">Reference proteome</keyword>
<reference evidence="1" key="1">
    <citation type="journal article" date="2023" name="Mol. Phylogenet. Evol.">
        <title>Genome-scale phylogeny and comparative genomics of the fungal order Sordariales.</title>
        <authorList>
            <person name="Hensen N."/>
            <person name="Bonometti L."/>
            <person name="Westerberg I."/>
            <person name="Brannstrom I.O."/>
            <person name="Guillou S."/>
            <person name="Cros-Aarteil S."/>
            <person name="Calhoun S."/>
            <person name="Haridas S."/>
            <person name="Kuo A."/>
            <person name="Mondo S."/>
            <person name="Pangilinan J."/>
            <person name="Riley R."/>
            <person name="LaButti K."/>
            <person name="Andreopoulos B."/>
            <person name="Lipzen A."/>
            <person name="Chen C."/>
            <person name="Yan M."/>
            <person name="Daum C."/>
            <person name="Ng V."/>
            <person name="Clum A."/>
            <person name="Steindorff A."/>
            <person name="Ohm R.A."/>
            <person name="Martin F."/>
            <person name="Silar P."/>
            <person name="Natvig D.O."/>
            <person name="Lalanne C."/>
            <person name="Gautier V."/>
            <person name="Ament-Velasquez S.L."/>
            <person name="Kruys A."/>
            <person name="Hutchinson M.I."/>
            <person name="Powell A.J."/>
            <person name="Barry K."/>
            <person name="Miller A.N."/>
            <person name="Grigoriev I.V."/>
            <person name="Debuchy R."/>
            <person name="Gladieux P."/>
            <person name="Hiltunen Thoren M."/>
            <person name="Johannesson H."/>
        </authorList>
    </citation>
    <scope>NUCLEOTIDE SEQUENCE</scope>
    <source>
        <strain evidence="1">PSN309</strain>
    </source>
</reference>
<proteinExistence type="predicted"/>
<comment type="caution">
    <text evidence="1">The sequence shown here is derived from an EMBL/GenBank/DDBJ whole genome shotgun (WGS) entry which is preliminary data.</text>
</comment>
<name>A0AAN6WNK7_9PEZI</name>